<sequence length="183" mass="20277">MRYVRLFAALLVACISIVPALSMQDNGIALKECAKQMESPCQKSLMSEKAPDLQQQGRTNAMADNYEGNFAPKPMMDGRQDSCGEDPCQDCRMNRNKGGAPKSMMDGKQPNQFCKNPQAGQDDKIGPEVMMDCREGPRGQISENPQSDKIVPKSMMDDKRNPFDQNPRMGQNMGPMNDIAAPR</sequence>
<dbReference type="EMBL" id="JAAYUN010000072">
    <property type="protein sequence ID" value="NLJ22263.1"/>
    <property type="molecule type" value="Genomic_DNA"/>
</dbReference>
<evidence type="ECO:0000256" key="1">
    <source>
        <dbReference type="SAM" id="MobiDB-lite"/>
    </source>
</evidence>
<dbReference type="AlphaFoldDB" id="A0A7K4AH39"/>
<comment type="caution">
    <text evidence="2">The sequence shown here is derived from an EMBL/GenBank/DDBJ whole genome shotgun (WGS) entry which is preliminary data.</text>
</comment>
<feature type="region of interest" description="Disordered" evidence="1">
    <location>
        <begin position="132"/>
        <end position="183"/>
    </location>
</feature>
<dbReference type="RefSeq" id="WP_273278910.1">
    <property type="nucleotide sequence ID" value="NZ_CAJYDL010000001.1"/>
</dbReference>
<evidence type="ECO:0000313" key="2">
    <source>
        <dbReference type="EMBL" id="NLJ22263.1"/>
    </source>
</evidence>
<dbReference type="Proteomes" id="UP000544742">
    <property type="component" value="Unassembled WGS sequence"/>
</dbReference>
<organism evidence="2 3">
    <name type="scientific">Methanothrix soehngenii</name>
    <name type="common">Methanosaeta concilii</name>
    <dbReference type="NCBI Taxonomy" id="2223"/>
    <lineage>
        <taxon>Archaea</taxon>
        <taxon>Methanobacteriati</taxon>
        <taxon>Methanobacteriota</taxon>
        <taxon>Stenosarchaea group</taxon>
        <taxon>Methanomicrobia</taxon>
        <taxon>Methanotrichales</taxon>
        <taxon>Methanotrichaceae</taxon>
        <taxon>Methanothrix</taxon>
    </lineage>
</organism>
<accession>A0A7K4AH39</accession>
<name>A0A7K4AH39_METSH</name>
<proteinExistence type="predicted"/>
<evidence type="ECO:0000313" key="3">
    <source>
        <dbReference type="Proteomes" id="UP000544742"/>
    </source>
</evidence>
<protein>
    <submittedName>
        <fullName evidence="2">Uncharacterized protein</fullName>
    </submittedName>
</protein>
<reference evidence="2 3" key="1">
    <citation type="journal article" date="2020" name="Biotechnol. Biofuels">
        <title>New insights from the biogas microbiome by comprehensive genome-resolved metagenomics of nearly 1600 species originating from multiple anaerobic digesters.</title>
        <authorList>
            <person name="Campanaro S."/>
            <person name="Treu L."/>
            <person name="Rodriguez-R L.M."/>
            <person name="Kovalovszki A."/>
            <person name="Ziels R.M."/>
            <person name="Maus I."/>
            <person name="Zhu X."/>
            <person name="Kougias P.G."/>
            <person name="Basile A."/>
            <person name="Luo G."/>
            <person name="Schluter A."/>
            <person name="Konstantinidis K.T."/>
            <person name="Angelidaki I."/>
        </authorList>
    </citation>
    <scope>NUCLEOTIDE SEQUENCE [LARGE SCALE GENOMIC DNA]</scope>
    <source>
        <strain evidence="2">AS27yjCOA_157</strain>
    </source>
</reference>
<gene>
    <name evidence="2" type="ORF">GX426_04045</name>
</gene>